<dbReference type="AlphaFoldDB" id="A0A6J6C969"/>
<feature type="domain" description="1-deoxy-D-xylulose 5-phosphate reductoisomerase C-terminal" evidence="13">
    <location>
        <begin position="203"/>
        <end position="284"/>
    </location>
</feature>
<reference evidence="15" key="1">
    <citation type="submission" date="2020-05" db="EMBL/GenBank/DDBJ databases">
        <authorList>
            <person name="Chiriac C."/>
            <person name="Salcher M."/>
            <person name="Ghai R."/>
            <person name="Kavagutti S V."/>
        </authorList>
    </citation>
    <scope>NUCLEOTIDE SEQUENCE</scope>
</reference>
<dbReference type="EMBL" id="CAEZSY010000005">
    <property type="protein sequence ID" value="CAB4547816.1"/>
    <property type="molecule type" value="Genomic_DNA"/>
</dbReference>
<evidence type="ECO:0000256" key="11">
    <source>
        <dbReference type="ARBA" id="ARBA00048543"/>
    </source>
</evidence>
<organism evidence="15">
    <name type="scientific">freshwater metagenome</name>
    <dbReference type="NCBI Taxonomy" id="449393"/>
    <lineage>
        <taxon>unclassified sequences</taxon>
        <taxon>metagenomes</taxon>
        <taxon>ecological metagenomes</taxon>
    </lineage>
</organism>
<dbReference type="Pfam" id="PF08436">
    <property type="entry name" value="DXP_redisom_C"/>
    <property type="match status" value="1"/>
</dbReference>
<dbReference type="PANTHER" id="PTHR30525:SF0">
    <property type="entry name" value="1-DEOXY-D-XYLULOSE 5-PHOSPHATE REDUCTOISOMERASE, CHLOROPLASTIC"/>
    <property type="match status" value="1"/>
</dbReference>
<evidence type="ECO:0000256" key="7">
    <source>
        <dbReference type="ARBA" id="ARBA00022857"/>
    </source>
</evidence>
<dbReference type="PIRSF" id="PIRSF006205">
    <property type="entry name" value="Dxp_reductismrs"/>
    <property type="match status" value="1"/>
</dbReference>
<evidence type="ECO:0000256" key="4">
    <source>
        <dbReference type="ARBA" id="ARBA00006825"/>
    </source>
</evidence>
<evidence type="ECO:0000256" key="1">
    <source>
        <dbReference type="ARBA" id="ARBA00001936"/>
    </source>
</evidence>
<dbReference type="Pfam" id="PF02670">
    <property type="entry name" value="DXP_reductoisom"/>
    <property type="match status" value="1"/>
</dbReference>
<comment type="cofactor">
    <cofactor evidence="2">
        <name>Mg(2+)</name>
        <dbReference type="ChEBI" id="CHEBI:18420"/>
    </cofactor>
</comment>
<dbReference type="EMBL" id="CAFBSA010000045">
    <property type="protein sequence ID" value="CAB5146225.1"/>
    <property type="molecule type" value="Genomic_DNA"/>
</dbReference>
<dbReference type="InterPro" id="IPR013512">
    <property type="entry name" value="DXP_reductoisomerase_N"/>
</dbReference>
<dbReference type="SUPFAM" id="SSF51735">
    <property type="entry name" value="NAD(P)-binding Rossmann-fold domains"/>
    <property type="match status" value="1"/>
</dbReference>
<dbReference type="GO" id="GO:0070402">
    <property type="term" value="F:NADPH binding"/>
    <property type="evidence" value="ECO:0007669"/>
    <property type="project" value="InterPro"/>
</dbReference>
<dbReference type="EC" id="1.1.1.267" evidence="5"/>
<name>A0A6J6C969_9ZZZZ</name>
<dbReference type="SUPFAM" id="SSF69055">
    <property type="entry name" value="1-deoxy-D-xylulose-5-phosphate reductoisomerase, C-terminal domain"/>
    <property type="match status" value="1"/>
</dbReference>
<dbReference type="Gene3D" id="1.10.1740.10">
    <property type="match status" value="1"/>
</dbReference>
<evidence type="ECO:0000259" key="14">
    <source>
        <dbReference type="Pfam" id="PF13288"/>
    </source>
</evidence>
<evidence type="ECO:0000256" key="5">
    <source>
        <dbReference type="ARBA" id="ARBA00012366"/>
    </source>
</evidence>
<dbReference type="InterPro" id="IPR003821">
    <property type="entry name" value="DXP_reductoisomerase"/>
</dbReference>
<dbReference type="NCBIfam" id="TIGR00243">
    <property type="entry name" value="Dxr"/>
    <property type="match status" value="1"/>
</dbReference>
<evidence type="ECO:0000256" key="9">
    <source>
        <dbReference type="ARBA" id="ARBA00023211"/>
    </source>
</evidence>
<dbReference type="GO" id="GO:0030604">
    <property type="term" value="F:1-deoxy-D-xylulose-5-phosphate reductoisomerase activity"/>
    <property type="evidence" value="ECO:0007669"/>
    <property type="project" value="UniProtKB-EC"/>
</dbReference>
<comment type="pathway">
    <text evidence="3">Isoprenoid biosynthesis; isopentenyl diphosphate biosynthesis via DXP pathway; isopentenyl diphosphate from 1-deoxy-D-xylulose 5-phosphate: step 1/6.</text>
</comment>
<feature type="domain" description="DXP reductoisomerase C-terminal" evidence="14">
    <location>
        <begin position="317"/>
        <end position="435"/>
    </location>
</feature>
<dbReference type="Gene3D" id="3.40.50.720">
    <property type="entry name" value="NAD(P)-binding Rossmann-like Domain"/>
    <property type="match status" value="1"/>
</dbReference>
<keyword evidence="9" id="KW-0464">Manganese</keyword>
<dbReference type="SUPFAM" id="SSF55347">
    <property type="entry name" value="Glyceraldehyde-3-phosphate dehydrogenase-like, C-terminal domain"/>
    <property type="match status" value="1"/>
</dbReference>
<sequence>MPSTSRIIAPSARSINTGIAIPRDAETASLRRSINACDFGPGIAVTILRFCASGDLASEYMTKYYTQVAGIRDVVVLGSTGSIGVQALEIIAANPNKFRIVGMSAGRKNPKLLMEQAKKFNVPIVGSMAPAPAVDGVQVIEGDNSSVEIAALPCDIVLNGITGSIGLGPTLSALGVGNKVALANKESLVAGGDLVMKYGRENLFPVDSEHSAIYQAMLAGKASDVKKLILTASGGPFRDRADLSDVTVADALNHPTWSMGEVVTINSATLVNKGLEIIEAHYLFDLPYNAIEAVIHPQSVVHSMVEFNDGSTIAQASPPNMKGPIAYALSYPERVAKATPAIDWSQSHTWNFSPIDNEKYPAIDLARRCGELGGGLPAVYNAANEVAVAAFLAGKIKFTAIIEIVEQVVQAHGSNTTTTIRDISDVSAIEQSARSKAENLIKELI</sequence>
<dbReference type="PANTHER" id="PTHR30525">
    <property type="entry name" value="1-DEOXY-D-XYLULOSE 5-PHOSPHATE REDUCTOISOMERASE"/>
    <property type="match status" value="1"/>
</dbReference>
<dbReference type="InterPro" id="IPR026877">
    <property type="entry name" value="DXPR_C"/>
</dbReference>
<evidence type="ECO:0000256" key="10">
    <source>
        <dbReference type="ARBA" id="ARBA00023229"/>
    </source>
</evidence>
<evidence type="ECO:0000313" key="16">
    <source>
        <dbReference type="EMBL" id="CAB5146225.1"/>
    </source>
</evidence>
<evidence type="ECO:0000256" key="8">
    <source>
        <dbReference type="ARBA" id="ARBA00023002"/>
    </source>
</evidence>
<dbReference type="GO" id="GO:0051484">
    <property type="term" value="P:isopentenyl diphosphate biosynthetic process, methylerythritol 4-phosphate pathway involved in terpenoid biosynthetic process"/>
    <property type="evidence" value="ECO:0007669"/>
    <property type="project" value="TreeGrafter"/>
</dbReference>
<keyword evidence="7" id="KW-0521">NADP</keyword>
<keyword evidence="8" id="KW-0560">Oxidoreductase</keyword>
<protein>
    <recommendedName>
        <fullName evidence="5">1-deoxy-D-xylulose-5-phosphate reductoisomerase</fullName>
        <ecNumber evidence="5">1.1.1.267</ecNumber>
    </recommendedName>
</protein>
<dbReference type="UniPathway" id="UPA00056">
    <property type="reaction ID" value="UER00092"/>
</dbReference>
<dbReference type="InterPro" id="IPR013644">
    <property type="entry name" value="DXP_reductoisomerase_C"/>
</dbReference>
<feature type="domain" description="1-deoxy-D-xylulose 5-phosphate reductoisomerase N-terminal" evidence="12">
    <location>
        <begin position="74"/>
        <end position="192"/>
    </location>
</feature>
<evidence type="ECO:0000256" key="6">
    <source>
        <dbReference type="ARBA" id="ARBA00022723"/>
    </source>
</evidence>
<evidence type="ECO:0000256" key="2">
    <source>
        <dbReference type="ARBA" id="ARBA00001946"/>
    </source>
</evidence>
<gene>
    <name evidence="15" type="ORF">UFOPK1509_00100</name>
    <name evidence="16" type="ORF">UFOPK4442_00356</name>
</gene>
<dbReference type="InterPro" id="IPR036169">
    <property type="entry name" value="DXPR_C_sf"/>
</dbReference>
<comment type="cofactor">
    <cofactor evidence="1">
        <name>Mn(2+)</name>
        <dbReference type="ChEBI" id="CHEBI:29035"/>
    </cofactor>
</comment>
<dbReference type="HAMAP" id="MF_00183">
    <property type="entry name" value="DXP_reductoisom"/>
    <property type="match status" value="1"/>
</dbReference>
<accession>A0A6J6C969</accession>
<evidence type="ECO:0000259" key="13">
    <source>
        <dbReference type="Pfam" id="PF08436"/>
    </source>
</evidence>
<dbReference type="GO" id="GO:0030145">
    <property type="term" value="F:manganese ion binding"/>
    <property type="evidence" value="ECO:0007669"/>
    <property type="project" value="TreeGrafter"/>
</dbReference>
<dbReference type="Pfam" id="PF13288">
    <property type="entry name" value="DXPR_C"/>
    <property type="match status" value="1"/>
</dbReference>
<comment type="similarity">
    <text evidence="4">Belongs to the DXR family.</text>
</comment>
<proteinExistence type="inferred from homology"/>
<evidence type="ECO:0000313" key="15">
    <source>
        <dbReference type="EMBL" id="CAB4547816.1"/>
    </source>
</evidence>
<keyword evidence="10" id="KW-0414">Isoprene biosynthesis</keyword>
<keyword evidence="6" id="KW-0479">Metal-binding</keyword>
<comment type="catalytic activity">
    <reaction evidence="11">
        <text>2-C-methyl-D-erythritol 4-phosphate + NADP(+) = 1-deoxy-D-xylulose 5-phosphate + NADPH + H(+)</text>
        <dbReference type="Rhea" id="RHEA:13717"/>
        <dbReference type="ChEBI" id="CHEBI:15378"/>
        <dbReference type="ChEBI" id="CHEBI:57783"/>
        <dbReference type="ChEBI" id="CHEBI:57792"/>
        <dbReference type="ChEBI" id="CHEBI:58262"/>
        <dbReference type="ChEBI" id="CHEBI:58349"/>
        <dbReference type="EC" id="1.1.1.267"/>
    </reaction>
    <physiologicalReaction direction="right-to-left" evidence="11">
        <dbReference type="Rhea" id="RHEA:13719"/>
    </physiologicalReaction>
</comment>
<dbReference type="InterPro" id="IPR036291">
    <property type="entry name" value="NAD(P)-bd_dom_sf"/>
</dbReference>
<evidence type="ECO:0000256" key="3">
    <source>
        <dbReference type="ARBA" id="ARBA00005094"/>
    </source>
</evidence>
<evidence type="ECO:0000259" key="12">
    <source>
        <dbReference type="Pfam" id="PF02670"/>
    </source>
</evidence>